<evidence type="ECO:0000256" key="1">
    <source>
        <dbReference type="ARBA" id="ARBA00023015"/>
    </source>
</evidence>
<protein>
    <submittedName>
        <fullName evidence="5">LacI family DNA-binding transcriptional regulator</fullName>
    </submittedName>
</protein>
<proteinExistence type="predicted"/>
<evidence type="ECO:0000259" key="4">
    <source>
        <dbReference type="PROSITE" id="PS50932"/>
    </source>
</evidence>
<keyword evidence="6" id="KW-1185">Reference proteome</keyword>
<reference evidence="5" key="1">
    <citation type="submission" date="2022-05" db="EMBL/GenBank/DDBJ databases">
        <authorList>
            <person name="Sun H.-N."/>
        </authorList>
    </citation>
    <scope>NUCLEOTIDE SEQUENCE</scope>
    <source>
        <strain evidence="5">HB14</strain>
    </source>
</reference>
<dbReference type="EMBL" id="JAMFTH010000001">
    <property type="protein sequence ID" value="MCP8898029.1"/>
    <property type="molecule type" value="Genomic_DNA"/>
</dbReference>
<dbReference type="PANTHER" id="PTHR30146">
    <property type="entry name" value="LACI-RELATED TRANSCRIPTIONAL REPRESSOR"/>
    <property type="match status" value="1"/>
</dbReference>
<dbReference type="SUPFAM" id="SSF47413">
    <property type="entry name" value="lambda repressor-like DNA-binding domains"/>
    <property type="match status" value="1"/>
</dbReference>
<evidence type="ECO:0000256" key="3">
    <source>
        <dbReference type="ARBA" id="ARBA00023163"/>
    </source>
</evidence>
<dbReference type="Gene3D" id="1.10.260.40">
    <property type="entry name" value="lambda repressor-like DNA-binding domains"/>
    <property type="match status" value="1"/>
</dbReference>
<dbReference type="GO" id="GO:0003700">
    <property type="term" value="F:DNA-binding transcription factor activity"/>
    <property type="evidence" value="ECO:0007669"/>
    <property type="project" value="TreeGrafter"/>
</dbReference>
<keyword evidence="3" id="KW-0804">Transcription</keyword>
<gene>
    <name evidence="5" type="ORF">M6D89_01805</name>
</gene>
<accession>A0A9X2HW03</accession>
<evidence type="ECO:0000313" key="5">
    <source>
        <dbReference type="EMBL" id="MCP8898029.1"/>
    </source>
</evidence>
<reference evidence="5" key="2">
    <citation type="submission" date="2023-01" db="EMBL/GenBank/DDBJ databases">
        <title>Gilvimarinus xylanilyticus HB14 isolated from Caulerpa lentillifera aquaculture base in Hainan, China.</title>
        <authorList>
            <person name="Zhang Y.-J."/>
        </authorList>
    </citation>
    <scope>NUCLEOTIDE SEQUENCE</scope>
    <source>
        <strain evidence="5">HB14</strain>
    </source>
</reference>
<dbReference type="InterPro" id="IPR010982">
    <property type="entry name" value="Lambda_DNA-bd_dom_sf"/>
</dbReference>
<dbReference type="GO" id="GO:0000976">
    <property type="term" value="F:transcription cis-regulatory region binding"/>
    <property type="evidence" value="ECO:0007669"/>
    <property type="project" value="TreeGrafter"/>
</dbReference>
<dbReference type="PRINTS" id="PR00036">
    <property type="entry name" value="HTHLACI"/>
</dbReference>
<dbReference type="InterPro" id="IPR028082">
    <property type="entry name" value="Peripla_BP_I"/>
</dbReference>
<dbReference type="InterPro" id="IPR000843">
    <property type="entry name" value="HTH_LacI"/>
</dbReference>
<dbReference type="PROSITE" id="PS50932">
    <property type="entry name" value="HTH_LACI_2"/>
    <property type="match status" value="1"/>
</dbReference>
<dbReference type="Pfam" id="PF00356">
    <property type="entry name" value="LacI"/>
    <property type="match status" value="1"/>
</dbReference>
<comment type="caution">
    <text evidence="5">The sequence shown here is derived from an EMBL/GenBank/DDBJ whole genome shotgun (WGS) entry which is preliminary data.</text>
</comment>
<name>A0A9X2HW03_9GAMM</name>
<feature type="domain" description="HTH lacI-type" evidence="4">
    <location>
        <begin position="7"/>
        <end position="61"/>
    </location>
</feature>
<dbReference type="PANTHER" id="PTHR30146:SF153">
    <property type="entry name" value="LACTOSE OPERON REPRESSOR"/>
    <property type="match status" value="1"/>
</dbReference>
<dbReference type="CDD" id="cd01392">
    <property type="entry name" value="HTH_LacI"/>
    <property type="match status" value="1"/>
</dbReference>
<evidence type="ECO:0000313" key="6">
    <source>
        <dbReference type="Proteomes" id="UP001139319"/>
    </source>
</evidence>
<keyword evidence="1" id="KW-0805">Transcription regulation</keyword>
<dbReference type="SUPFAM" id="SSF53822">
    <property type="entry name" value="Periplasmic binding protein-like I"/>
    <property type="match status" value="1"/>
</dbReference>
<sequence>MSLLAKATIDDVAALAGVSMKTVSRVVNKEPNVRASTREKVQAAIAQLEYRPSQSARSLAANRSYVLGLLYDNPSASYVIDVQEGALQTCRRAGYDLLIHPCRHNEPELADEVLALVRHSRVDGLILTPPLSDITQLVDGLVEAGVPFVRLSPTENKQACPYVQTNDQEAAYDMTCRLLELGHERIGFIAGHPDHRAVAERYQGYLAALKESRIKFDKTLVVQGYNSFDSGRECAAQLLGMNDRPTAIFASNDDMAAGVIIEAHHRGLAMPAELSVAGFDDTPVAHQIYPSLTTVSQPITEMASKAAELLVKQLQGKAVQMPAAIMSCRVIVRDSTGKR</sequence>
<keyword evidence="2 5" id="KW-0238">DNA-binding</keyword>
<dbReference type="Pfam" id="PF13377">
    <property type="entry name" value="Peripla_BP_3"/>
    <property type="match status" value="1"/>
</dbReference>
<evidence type="ECO:0000256" key="2">
    <source>
        <dbReference type="ARBA" id="ARBA00023125"/>
    </source>
</evidence>
<dbReference type="SMART" id="SM00354">
    <property type="entry name" value="HTH_LACI"/>
    <property type="match status" value="1"/>
</dbReference>
<dbReference type="RefSeq" id="WP_253966321.1">
    <property type="nucleotide sequence ID" value="NZ_JAMFTH010000001.1"/>
</dbReference>
<dbReference type="InterPro" id="IPR046335">
    <property type="entry name" value="LacI/GalR-like_sensor"/>
</dbReference>
<dbReference type="AlphaFoldDB" id="A0A9X2HW03"/>
<dbReference type="CDD" id="cd01545">
    <property type="entry name" value="PBP1_SalR"/>
    <property type="match status" value="1"/>
</dbReference>
<dbReference type="Gene3D" id="3.40.50.2300">
    <property type="match status" value="2"/>
</dbReference>
<dbReference type="PROSITE" id="PS00356">
    <property type="entry name" value="HTH_LACI_1"/>
    <property type="match status" value="1"/>
</dbReference>
<dbReference type="Proteomes" id="UP001139319">
    <property type="component" value="Unassembled WGS sequence"/>
</dbReference>
<organism evidence="5 6">
    <name type="scientific">Gilvimarinus xylanilyticus</name>
    <dbReference type="NCBI Taxonomy" id="2944139"/>
    <lineage>
        <taxon>Bacteria</taxon>
        <taxon>Pseudomonadati</taxon>
        <taxon>Pseudomonadota</taxon>
        <taxon>Gammaproteobacteria</taxon>
        <taxon>Cellvibrionales</taxon>
        <taxon>Cellvibrionaceae</taxon>
        <taxon>Gilvimarinus</taxon>
    </lineage>
</organism>